<dbReference type="HOGENOM" id="CLU_028808_4_0_9"/>
<sequence length="285" mass="30312">MMASIQAFFTGLGQYQFLQMALISAVLVGIMAGVLGSFIILKGMSLMGDALSHAVLPGVATSYMLGIPMILGAGIFGLLAALLIGYASRKSPLKNDTVIGIVFSAFFALGYILIAGLESTTNLHHILFGNVLAVSRTDVWTTLVVFNLVILAVVFFFKELQISTFDPNFARSYGLPTGVIHYGLMTALTVVTVVALQSVGIILIVAMLVTPAATAYLWTHRLQPMLWLAGALGGLSAFIGLFLSYTWNWASGPAIVLTAAVFFVISFLAAPKRRAWRGEGAVADA</sequence>
<dbReference type="PANTHER" id="PTHR30477:SF13">
    <property type="entry name" value="IRON TRANSPORT SYSTEM MEMBRANE PROTEIN HI_0360-RELATED"/>
    <property type="match status" value="1"/>
</dbReference>
<dbReference type="PANTHER" id="PTHR30477">
    <property type="entry name" value="ABC-TRANSPORTER METAL-BINDING PROTEIN"/>
    <property type="match status" value="1"/>
</dbReference>
<keyword evidence="5 8" id="KW-0472">Membrane</keyword>
<dbReference type="SUPFAM" id="SSF81345">
    <property type="entry name" value="ABC transporter involved in vitamin B12 uptake, BtuC"/>
    <property type="match status" value="1"/>
</dbReference>
<evidence type="ECO:0000313" key="10">
    <source>
        <dbReference type="Proteomes" id="UP000030647"/>
    </source>
</evidence>
<feature type="transmembrane region" description="Helical" evidence="8">
    <location>
        <begin position="61"/>
        <end position="86"/>
    </location>
</feature>
<feature type="transmembrane region" description="Helical" evidence="8">
    <location>
        <begin position="137"/>
        <end position="157"/>
    </location>
</feature>
<keyword evidence="7" id="KW-0813">Transport</keyword>
<dbReference type="Proteomes" id="UP000030647">
    <property type="component" value="Unassembled WGS sequence"/>
</dbReference>
<evidence type="ECO:0000256" key="2">
    <source>
        <dbReference type="ARBA" id="ARBA00008034"/>
    </source>
</evidence>
<comment type="subcellular location">
    <subcellularLocation>
        <location evidence="7">Cell membrane</location>
        <topology evidence="7">Multi-pass membrane protein</topology>
    </subcellularLocation>
    <subcellularLocation>
        <location evidence="1">Membrane</location>
        <topology evidence="1">Multi-pass membrane protein</topology>
    </subcellularLocation>
</comment>
<evidence type="ECO:0000256" key="4">
    <source>
        <dbReference type="ARBA" id="ARBA00022989"/>
    </source>
</evidence>
<dbReference type="InterPro" id="IPR001626">
    <property type="entry name" value="ABC_TroCD"/>
</dbReference>
<dbReference type="EMBL" id="KI271590">
    <property type="protein sequence ID" value="ERL64997.1"/>
    <property type="molecule type" value="Genomic_DNA"/>
</dbReference>
<dbReference type="GO" id="GO:0010043">
    <property type="term" value="P:response to zinc ion"/>
    <property type="evidence" value="ECO:0007669"/>
    <property type="project" value="TreeGrafter"/>
</dbReference>
<evidence type="ECO:0000256" key="7">
    <source>
        <dbReference type="RuleBase" id="RU003943"/>
    </source>
</evidence>
<evidence type="ECO:0000256" key="6">
    <source>
        <dbReference type="ARBA" id="ARBA00072924"/>
    </source>
</evidence>
<gene>
    <name evidence="9" type="primary">mntC</name>
    <name evidence="9" type="ORF">L248_3159</name>
</gene>
<reference evidence="10" key="1">
    <citation type="journal article" date="2013" name="Genome Announc.">
        <title>Whole-Genome Sequencing of Lactobacillus shenzhenensis Strain LY-73T.</title>
        <authorList>
            <person name="Lin Z."/>
            <person name="Liu Z."/>
            <person name="Yang R."/>
            <person name="Zou Y."/>
            <person name="Wan D."/>
            <person name="Chen J."/>
            <person name="Guo M."/>
            <person name="Zhao J."/>
            <person name="Fang C."/>
            <person name="Yang R."/>
            <person name="Liu F."/>
        </authorList>
    </citation>
    <scope>NUCLEOTIDE SEQUENCE [LARGE SCALE GENOMIC DNA]</scope>
    <source>
        <strain evidence="10">LY-73</strain>
    </source>
</reference>
<dbReference type="GO" id="GO:0043190">
    <property type="term" value="C:ATP-binding cassette (ABC) transporter complex"/>
    <property type="evidence" value="ECO:0007669"/>
    <property type="project" value="InterPro"/>
</dbReference>
<name>U4TU78_9LACO</name>
<feature type="transmembrane region" description="Helical" evidence="8">
    <location>
        <begin position="178"/>
        <end position="195"/>
    </location>
</feature>
<evidence type="ECO:0000256" key="1">
    <source>
        <dbReference type="ARBA" id="ARBA00004141"/>
    </source>
</evidence>
<feature type="transmembrane region" description="Helical" evidence="8">
    <location>
        <begin position="201"/>
        <end position="218"/>
    </location>
</feature>
<dbReference type="FunFam" id="1.10.3470.10:FF:000003">
    <property type="entry name" value="Iron ABC transporter permease SitD"/>
    <property type="match status" value="1"/>
</dbReference>
<feature type="transmembrane region" description="Helical" evidence="8">
    <location>
        <begin position="98"/>
        <end position="117"/>
    </location>
</feature>
<dbReference type="Gene3D" id="1.10.3470.10">
    <property type="entry name" value="ABC transporter involved in vitamin B12 uptake, BtuC"/>
    <property type="match status" value="1"/>
</dbReference>
<organism evidence="9 10">
    <name type="scientific">Schleiferilactobacillus shenzhenensis LY-73</name>
    <dbReference type="NCBI Taxonomy" id="1231336"/>
    <lineage>
        <taxon>Bacteria</taxon>
        <taxon>Bacillati</taxon>
        <taxon>Bacillota</taxon>
        <taxon>Bacilli</taxon>
        <taxon>Lactobacillales</taxon>
        <taxon>Lactobacillaceae</taxon>
        <taxon>Schleiferilactobacillus</taxon>
    </lineage>
</organism>
<evidence type="ECO:0000313" key="9">
    <source>
        <dbReference type="EMBL" id="ERL64997.1"/>
    </source>
</evidence>
<keyword evidence="4 8" id="KW-1133">Transmembrane helix</keyword>
<dbReference type="CDD" id="cd06550">
    <property type="entry name" value="TM_ABC_iron-siderophores_like"/>
    <property type="match status" value="1"/>
</dbReference>
<keyword evidence="10" id="KW-1185">Reference proteome</keyword>
<dbReference type="GO" id="GO:0055085">
    <property type="term" value="P:transmembrane transport"/>
    <property type="evidence" value="ECO:0007669"/>
    <property type="project" value="InterPro"/>
</dbReference>
<evidence type="ECO:0000256" key="8">
    <source>
        <dbReference type="SAM" id="Phobius"/>
    </source>
</evidence>
<proteinExistence type="inferred from homology"/>
<dbReference type="eggNOG" id="COG1108">
    <property type="taxonomic scope" value="Bacteria"/>
</dbReference>
<evidence type="ECO:0000256" key="3">
    <source>
        <dbReference type="ARBA" id="ARBA00022692"/>
    </source>
</evidence>
<dbReference type="AlphaFoldDB" id="U4TU78"/>
<feature type="transmembrane region" description="Helical" evidence="8">
    <location>
        <begin position="249"/>
        <end position="270"/>
    </location>
</feature>
<comment type="similarity">
    <text evidence="2 7">Belongs to the ABC-3 integral membrane protein family.</text>
</comment>
<dbReference type="Pfam" id="PF00950">
    <property type="entry name" value="ABC-3"/>
    <property type="match status" value="1"/>
</dbReference>
<dbReference type="InterPro" id="IPR037294">
    <property type="entry name" value="ABC_BtuC-like"/>
</dbReference>
<accession>U4TU78</accession>
<dbReference type="STRING" id="1231336.L248_3159"/>
<dbReference type="GO" id="GO:0071281">
    <property type="term" value="P:cellular response to iron ion"/>
    <property type="evidence" value="ECO:0007669"/>
    <property type="project" value="UniProtKB-ARBA"/>
</dbReference>
<keyword evidence="3 7" id="KW-0812">Transmembrane</keyword>
<protein>
    <recommendedName>
        <fullName evidence="6">Manganese import system permease protein ScaB</fullName>
    </recommendedName>
</protein>
<evidence type="ECO:0000256" key="5">
    <source>
        <dbReference type="ARBA" id="ARBA00023136"/>
    </source>
</evidence>
<feature type="transmembrane region" description="Helical" evidence="8">
    <location>
        <begin position="225"/>
        <end position="243"/>
    </location>
</feature>
<feature type="transmembrane region" description="Helical" evidence="8">
    <location>
        <begin position="21"/>
        <end position="41"/>
    </location>
</feature>